<dbReference type="Gene3D" id="3.40.80.10">
    <property type="entry name" value="Peptidoglycan recognition protein-like"/>
    <property type="match status" value="1"/>
</dbReference>
<dbReference type="SMART" id="SM00701">
    <property type="entry name" value="PGRP"/>
    <property type="match status" value="1"/>
</dbReference>
<dbReference type="PANTHER" id="PTHR11022">
    <property type="entry name" value="PEPTIDOGLYCAN RECOGNITION PROTEIN"/>
    <property type="match status" value="1"/>
</dbReference>
<dbReference type="SMART" id="SM00287">
    <property type="entry name" value="SH3b"/>
    <property type="match status" value="2"/>
</dbReference>
<dbReference type="GO" id="GO:0009253">
    <property type="term" value="P:peptidoglycan catabolic process"/>
    <property type="evidence" value="ECO:0007669"/>
    <property type="project" value="InterPro"/>
</dbReference>
<proteinExistence type="inferred from homology"/>
<dbReference type="Proteomes" id="UP001347796">
    <property type="component" value="Unassembled WGS sequence"/>
</dbReference>
<comment type="caution">
    <text evidence="6">The sequence shown here is derived from an EMBL/GenBank/DDBJ whole genome shotgun (WGS) entry which is preliminary data.</text>
</comment>
<feature type="region of interest" description="Disordered" evidence="3">
    <location>
        <begin position="167"/>
        <end position="186"/>
    </location>
</feature>
<dbReference type="FunFam" id="3.40.80.10:FF:000001">
    <property type="entry name" value="Peptidoglycan recognition protein 1"/>
    <property type="match status" value="1"/>
</dbReference>
<keyword evidence="4" id="KW-0732">Signal</keyword>
<comment type="similarity">
    <text evidence="1">Belongs to the N-acetylmuramoyl-L-alanine amidase 2 family.</text>
</comment>
<evidence type="ECO:0000256" key="1">
    <source>
        <dbReference type="ARBA" id="ARBA00007553"/>
    </source>
</evidence>
<evidence type="ECO:0000256" key="2">
    <source>
        <dbReference type="ARBA" id="ARBA00022859"/>
    </source>
</evidence>
<sequence length="359" mass="39152">MLVFTFILFCGSIFLNFESTYAANCACATLDVHVRSGAGTKYPILGSLRKTKCLTYRGNKLSADGYEWAHVTYNGQDGWAATKWIEFKACTVTSGCVCATTSVHVRSGAGTAHHLLGTLSPGFCLPYRGDKTTSGGLEWAHVEYDHASGWTASKWLTFKDSCSTGTAVNNPTTNRPSVHSSQQLPGCPHIVPRAQWGARTPKHADKPMPAVPQYVYVHHSASPPCTNTAACARLVRIAQDYYMDGHGWSDLGYTFMIGEDGNVYEGHGWGRIGAHTLHHNTDGLGFCVIGDFTSRVPNAAAINALKQLIDCGVKNGKIRSDYIIKGHRDVRATACPGTTFYQLIKTWPRYMTNVHVIGK</sequence>
<evidence type="ECO:0000256" key="3">
    <source>
        <dbReference type="SAM" id="MobiDB-lite"/>
    </source>
</evidence>
<feature type="chain" id="PRO_5042967959" description="SH3b domain-containing protein" evidence="4">
    <location>
        <begin position="23"/>
        <end position="359"/>
    </location>
</feature>
<gene>
    <name evidence="6" type="ORF">SNE40_022996</name>
</gene>
<dbReference type="GO" id="GO:0008745">
    <property type="term" value="F:N-acetylmuramoyl-L-alanine amidase activity"/>
    <property type="evidence" value="ECO:0007669"/>
    <property type="project" value="InterPro"/>
</dbReference>
<accession>A0AAN8G998</accession>
<protein>
    <recommendedName>
        <fullName evidence="5">SH3b domain-containing protein</fullName>
    </recommendedName>
</protein>
<organism evidence="6 7">
    <name type="scientific">Patella caerulea</name>
    <name type="common">Rayed Mediterranean limpet</name>
    <dbReference type="NCBI Taxonomy" id="87958"/>
    <lineage>
        <taxon>Eukaryota</taxon>
        <taxon>Metazoa</taxon>
        <taxon>Spiralia</taxon>
        <taxon>Lophotrochozoa</taxon>
        <taxon>Mollusca</taxon>
        <taxon>Gastropoda</taxon>
        <taxon>Patellogastropoda</taxon>
        <taxon>Patelloidea</taxon>
        <taxon>Patellidae</taxon>
        <taxon>Patella</taxon>
    </lineage>
</organism>
<dbReference type="SUPFAM" id="SSF55846">
    <property type="entry name" value="N-acetylmuramoyl-L-alanine amidase-like"/>
    <property type="match status" value="1"/>
</dbReference>
<dbReference type="PROSITE" id="PS51781">
    <property type="entry name" value="SH3B"/>
    <property type="match status" value="1"/>
</dbReference>
<feature type="domain" description="SH3b" evidence="5">
    <location>
        <begin position="92"/>
        <end position="160"/>
    </location>
</feature>
<dbReference type="InterPro" id="IPR015510">
    <property type="entry name" value="PGRP"/>
</dbReference>
<dbReference type="InterPro" id="IPR006619">
    <property type="entry name" value="PGRP_domain_met/bac"/>
</dbReference>
<keyword evidence="2" id="KW-0391">Immunity</keyword>
<dbReference type="InterPro" id="IPR036505">
    <property type="entry name" value="Amidase/PGRP_sf"/>
</dbReference>
<feature type="compositionally biased region" description="Polar residues" evidence="3">
    <location>
        <begin position="167"/>
        <end position="184"/>
    </location>
</feature>
<dbReference type="SMART" id="SM00644">
    <property type="entry name" value="Ami_2"/>
    <property type="match status" value="1"/>
</dbReference>
<dbReference type="InterPro" id="IPR003646">
    <property type="entry name" value="SH3-like_bac-type"/>
</dbReference>
<dbReference type="Gene3D" id="2.30.30.40">
    <property type="entry name" value="SH3 Domains"/>
    <property type="match status" value="2"/>
</dbReference>
<dbReference type="Pfam" id="PF01510">
    <property type="entry name" value="Amidase_2"/>
    <property type="match status" value="1"/>
</dbReference>
<reference evidence="6 7" key="1">
    <citation type="submission" date="2024-01" db="EMBL/GenBank/DDBJ databases">
        <title>The genome of the rayed Mediterranean limpet Patella caerulea (Linnaeus, 1758).</title>
        <authorList>
            <person name="Anh-Thu Weber A."/>
            <person name="Halstead-Nussloch G."/>
        </authorList>
    </citation>
    <scope>NUCLEOTIDE SEQUENCE [LARGE SCALE GENOMIC DNA]</scope>
    <source>
        <strain evidence="6">AATW-2023a</strain>
        <tissue evidence="6">Whole specimen</tissue>
    </source>
</reference>
<dbReference type="InterPro" id="IPR002502">
    <property type="entry name" value="Amidase_domain"/>
</dbReference>
<dbReference type="PANTHER" id="PTHR11022:SF12">
    <property type="entry name" value="PEPTIDOGLYCAN RECOGNITION PROTEIN 3"/>
    <property type="match status" value="1"/>
</dbReference>
<dbReference type="GO" id="GO:0008270">
    <property type="term" value="F:zinc ion binding"/>
    <property type="evidence" value="ECO:0007669"/>
    <property type="project" value="InterPro"/>
</dbReference>
<keyword evidence="7" id="KW-1185">Reference proteome</keyword>
<evidence type="ECO:0000313" key="7">
    <source>
        <dbReference type="Proteomes" id="UP001347796"/>
    </source>
</evidence>
<feature type="signal peptide" evidence="4">
    <location>
        <begin position="1"/>
        <end position="22"/>
    </location>
</feature>
<evidence type="ECO:0000259" key="5">
    <source>
        <dbReference type="PROSITE" id="PS51781"/>
    </source>
</evidence>
<dbReference type="GO" id="GO:0002376">
    <property type="term" value="P:immune system process"/>
    <property type="evidence" value="ECO:0007669"/>
    <property type="project" value="UniProtKB-KW"/>
</dbReference>
<dbReference type="CDD" id="cd06583">
    <property type="entry name" value="PGRP"/>
    <property type="match status" value="1"/>
</dbReference>
<dbReference type="EMBL" id="JAZGQO010000021">
    <property type="protein sequence ID" value="KAK6166251.1"/>
    <property type="molecule type" value="Genomic_DNA"/>
</dbReference>
<evidence type="ECO:0000313" key="6">
    <source>
        <dbReference type="EMBL" id="KAK6166251.1"/>
    </source>
</evidence>
<evidence type="ECO:0000256" key="4">
    <source>
        <dbReference type="SAM" id="SignalP"/>
    </source>
</evidence>
<dbReference type="Pfam" id="PF08239">
    <property type="entry name" value="SH3_3"/>
    <property type="match status" value="1"/>
</dbReference>
<name>A0AAN8G998_PATCE</name>
<dbReference type="AlphaFoldDB" id="A0AAN8G998"/>